<dbReference type="PANTHER" id="PTHR31302">
    <property type="entry name" value="TRANSMEMBRANE PROTEIN WITH METALLOPHOSPHOESTERASE DOMAIN-RELATED"/>
    <property type="match status" value="1"/>
</dbReference>
<keyword evidence="3" id="KW-1185">Reference proteome</keyword>
<dbReference type="InterPro" id="IPR051158">
    <property type="entry name" value="Metallophosphoesterase_sf"/>
</dbReference>
<dbReference type="SUPFAM" id="SSF56300">
    <property type="entry name" value="Metallo-dependent phosphatases"/>
    <property type="match status" value="1"/>
</dbReference>
<dbReference type="EMBL" id="JAGGLJ010000004">
    <property type="protein sequence ID" value="MBP2025013.1"/>
    <property type="molecule type" value="Genomic_DNA"/>
</dbReference>
<proteinExistence type="predicted"/>
<dbReference type="InterPro" id="IPR029052">
    <property type="entry name" value="Metallo-depent_PP-like"/>
</dbReference>
<name>A0ABS4KB61_9FIRM</name>
<gene>
    <name evidence="2" type="ORF">J2Z71_000538</name>
</gene>
<dbReference type="RefSeq" id="WP_210060319.1">
    <property type="nucleotide sequence ID" value="NZ_JAGGLJ010000004.1"/>
</dbReference>
<evidence type="ECO:0000313" key="2">
    <source>
        <dbReference type="EMBL" id="MBP2025013.1"/>
    </source>
</evidence>
<dbReference type="Gene3D" id="3.60.21.10">
    <property type="match status" value="1"/>
</dbReference>
<dbReference type="Pfam" id="PF00149">
    <property type="entry name" value="Metallophos"/>
    <property type="match status" value="1"/>
</dbReference>
<dbReference type="Proteomes" id="UP001519306">
    <property type="component" value="Unassembled WGS sequence"/>
</dbReference>
<dbReference type="PANTHER" id="PTHR31302:SF22">
    <property type="entry name" value="PHOSPHOESTERASE"/>
    <property type="match status" value="1"/>
</dbReference>
<evidence type="ECO:0000259" key="1">
    <source>
        <dbReference type="Pfam" id="PF00149"/>
    </source>
</evidence>
<reference evidence="2 3" key="1">
    <citation type="submission" date="2021-03" db="EMBL/GenBank/DDBJ databases">
        <title>Genomic Encyclopedia of Type Strains, Phase IV (KMG-IV): sequencing the most valuable type-strain genomes for metagenomic binning, comparative biology and taxonomic classification.</title>
        <authorList>
            <person name="Goeker M."/>
        </authorList>
    </citation>
    <scope>NUCLEOTIDE SEQUENCE [LARGE SCALE GENOMIC DNA]</scope>
    <source>
        <strain evidence="2 3">DSM 27563</strain>
    </source>
</reference>
<dbReference type="PIRSF" id="PIRSF033094">
    <property type="entry name" value="Pesterase_CT488"/>
    <property type="match status" value="1"/>
</dbReference>
<protein>
    <submittedName>
        <fullName evidence="2">Phosphohydrolase</fullName>
    </submittedName>
</protein>
<dbReference type="InterPro" id="IPR014578">
    <property type="entry name" value="Pesterase_CT488"/>
</dbReference>
<evidence type="ECO:0000313" key="3">
    <source>
        <dbReference type="Proteomes" id="UP001519306"/>
    </source>
</evidence>
<feature type="domain" description="Calcineurin-like phosphoesterase" evidence="1">
    <location>
        <begin position="4"/>
        <end position="194"/>
    </location>
</feature>
<comment type="caution">
    <text evidence="2">The sequence shown here is derived from an EMBL/GenBank/DDBJ whole genome shotgun (WGS) entry which is preliminary data.</text>
</comment>
<dbReference type="InterPro" id="IPR004843">
    <property type="entry name" value="Calcineurin-like_PHP"/>
</dbReference>
<sequence>MIFGLGDLHFDPIGDKPMDIFGKNWLEHEEKIISYWESVVKDDDIVLLPGDISWGLRLDEAIVDLEKIDKLPGIKIISKGNHDYWWSSLNKMNSLGFNSIKFINNNSYRYGDISISGTRGWIPRDAYGFNENDEKIYLREVNRLKMSLEDNKDAKYKIAMIHYPPFNQDFTVNDFSKLLTEYNVDLCIYGHLHGDGHKYIVEGLIDSVEYKCVASDFVDFKVQELNSYLWKEN</sequence>
<organism evidence="2 3">
    <name type="scientific">Peptoniphilus stercorisuis</name>
    <dbReference type="NCBI Taxonomy" id="1436965"/>
    <lineage>
        <taxon>Bacteria</taxon>
        <taxon>Bacillati</taxon>
        <taxon>Bacillota</taxon>
        <taxon>Tissierellia</taxon>
        <taxon>Tissierellales</taxon>
        <taxon>Peptoniphilaceae</taxon>
        <taxon>Peptoniphilus</taxon>
    </lineage>
</organism>
<accession>A0ABS4KB61</accession>